<evidence type="ECO:0000256" key="1">
    <source>
        <dbReference type="SAM" id="MobiDB-lite"/>
    </source>
</evidence>
<protein>
    <submittedName>
        <fullName evidence="2">Uncharacterized protein</fullName>
    </submittedName>
</protein>
<reference evidence="2" key="1">
    <citation type="submission" date="2022-08" db="UniProtKB">
        <authorList>
            <consortium name="EnsemblMetazoa"/>
        </authorList>
    </citation>
    <scope>IDENTIFICATION</scope>
</reference>
<organism evidence="2">
    <name type="scientific">Anopheles coluzzii</name>
    <name type="common">African malaria mosquito</name>
    <dbReference type="NCBI Taxonomy" id="1518534"/>
    <lineage>
        <taxon>Eukaryota</taxon>
        <taxon>Metazoa</taxon>
        <taxon>Ecdysozoa</taxon>
        <taxon>Arthropoda</taxon>
        <taxon>Hexapoda</taxon>
        <taxon>Insecta</taxon>
        <taxon>Pterygota</taxon>
        <taxon>Neoptera</taxon>
        <taxon>Endopterygota</taxon>
        <taxon>Diptera</taxon>
        <taxon>Nematocera</taxon>
        <taxon>Culicoidea</taxon>
        <taxon>Culicidae</taxon>
        <taxon>Anophelinae</taxon>
        <taxon>Anopheles</taxon>
    </lineage>
</organism>
<accession>A0A8W7PV91</accession>
<name>A0A8W7PV91_ANOCL</name>
<dbReference type="AlphaFoldDB" id="A0A8W7PV91"/>
<sequence length="134" mass="14747">MQKELQHESHRNGMGGAGRLREPTFNFKHRKTCSTIELWSAPGVWLKLGSWVPWEVGKLYQLTIRLNGALLDAGKIHSNCASCKCTPINGMLVNCTHRGAYRGDAAAEGLWVLIFHSSRIQPPAPQTKALGGVL</sequence>
<feature type="region of interest" description="Disordered" evidence="1">
    <location>
        <begin position="1"/>
        <end position="21"/>
    </location>
</feature>
<proteinExistence type="predicted"/>
<dbReference type="EnsemblMetazoa" id="ACOM038236-RA">
    <property type="protein sequence ID" value="ACOM038236-PA.1"/>
    <property type="gene ID" value="ACOM038236"/>
</dbReference>
<feature type="compositionally biased region" description="Basic and acidic residues" evidence="1">
    <location>
        <begin position="1"/>
        <end position="11"/>
    </location>
</feature>
<dbReference type="Proteomes" id="UP000075882">
    <property type="component" value="Unassembled WGS sequence"/>
</dbReference>
<evidence type="ECO:0000313" key="2">
    <source>
        <dbReference type="EnsemblMetazoa" id="ACOM038236-PA.1"/>
    </source>
</evidence>